<evidence type="ECO:0000256" key="1">
    <source>
        <dbReference type="ARBA" id="ARBA00006987"/>
    </source>
</evidence>
<dbReference type="PANTHER" id="PTHR42928">
    <property type="entry name" value="TRICARBOXYLATE-BINDING PROTEIN"/>
    <property type="match status" value="1"/>
</dbReference>
<organism evidence="3 4">
    <name type="scientific">Paracraurococcus lichenis</name>
    <dbReference type="NCBI Taxonomy" id="3064888"/>
    <lineage>
        <taxon>Bacteria</taxon>
        <taxon>Pseudomonadati</taxon>
        <taxon>Pseudomonadota</taxon>
        <taxon>Alphaproteobacteria</taxon>
        <taxon>Acetobacterales</taxon>
        <taxon>Roseomonadaceae</taxon>
        <taxon>Paracraurococcus</taxon>
    </lineage>
</organism>
<dbReference type="InterPro" id="IPR006311">
    <property type="entry name" value="TAT_signal"/>
</dbReference>
<dbReference type="PROSITE" id="PS51318">
    <property type="entry name" value="TAT"/>
    <property type="match status" value="1"/>
</dbReference>
<dbReference type="SUPFAM" id="SSF53850">
    <property type="entry name" value="Periplasmic binding protein-like II"/>
    <property type="match status" value="1"/>
</dbReference>
<dbReference type="Proteomes" id="UP001243009">
    <property type="component" value="Unassembled WGS sequence"/>
</dbReference>
<dbReference type="InterPro" id="IPR042100">
    <property type="entry name" value="Bug_dom1"/>
</dbReference>
<dbReference type="Gene3D" id="3.40.190.10">
    <property type="entry name" value="Periplasmic binding protein-like II"/>
    <property type="match status" value="1"/>
</dbReference>
<name>A0ABT9E8U8_9PROT</name>
<keyword evidence="4" id="KW-1185">Reference proteome</keyword>
<comment type="similarity">
    <text evidence="1">Belongs to the UPF0065 (bug) family.</text>
</comment>
<proteinExistence type="inferred from homology"/>
<feature type="chain" id="PRO_5045173345" evidence="2">
    <location>
        <begin position="28"/>
        <end position="326"/>
    </location>
</feature>
<accession>A0ABT9E8U8</accession>
<comment type="caution">
    <text evidence="3">The sequence shown here is derived from an EMBL/GenBank/DDBJ whole genome shotgun (WGS) entry which is preliminary data.</text>
</comment>
<dbReference type="EMBL" id="JAUTWS010000052">
    <property type="protein sequence ID" value="MDO9712594.1"/>
    <property type="molecule type" value="Genomic_DNA"/>
</dbReference>
<evidence type="ECO:0000313" key="4">
    <source>
        <dbReference type="Proteomes" id="UP001243009"/>
    </source>
</evidence>
<dbReference type="InterPro" id="IPR005064">
    <property type="entry name" value="BUG"/>
</dbReference>
<protein>
    <submittedName>
        <fullName evidence="3">Tripartite tricarboxylate transporter substrate binding protein</fullName>
    </submittedName>
</protein>
<dbReference type="Pfam" id="PF03401">
    <property type="entry name" value="TctC"/>
    <property type="match status" value="1"/>
</dbReference>
<gene>
    <name evidence="3" type="ORF">Q7A36_29925</name>
</gene>
<dbReference type="RefSeq" id="WP_305107451.1">
    <property type="nucleotide sequence ID" value="NZ_JAUTWS010000052.1"/>
</dbReference>
<dbReference type="CDD" id="cd13578">
    <property type="entry name" value="PBP2_Bug27"/>
    <property type="match status" value="1"/>
</dbReference>
<evidence type="ECO:0000256" key="2">
    <source>
        <dbReference type="SAM" id="SignalP"/>
    </source>
</evidence>
<evidence type="ECO:0000313" key="3">
    <source>
        <dbReference type="EMBL" id="MDO9712594.1"/>
    </source>
</evidence>
<dbReference type="Gene3D" id="3.40.190.150">
    <property type="entry name" value="Bordetella uptake gene, domain 1"/>
    <property type="match status" value="1"/>
</dbReference>
<keyword evidence="2" id="KW-0732">Signal</keyword>
<dbReference type="PIRSF" id="PIRSF017082">
    <property type="entry name" value="YflP"/>
    <property type="match status" value="1"/>
</dbReference>
<reference evidence="3 4" key="1">
    <citation type="submission" date="2023-08" db="EMBL/GenBank/DDBJ databases">
        <title>The draft genome sequence of Paracraurococcus sp. LOR1-02.</title>
        <authorList>
            <person name="Kingkaew E."/>
            <person name="Tanasupawat S."/>
        </authorList>
    </citation>
    <scope>NUCLEOTIDE SEQUENCE [LARGE SCALE GENOMIC DNA]</scope>
    <source>
        <strain evidence="3 4">LOR1-02</strain>
    </source>
</reference>
<dbReference type="PANTHER" id="PTHR42928:SF5">
    <property type="entry name" value="BLR1237 PROTEIN"/>
    <property type="match status" value="1"/>
</dbReference>
<feature type="signal peptide" evidence="2">
    <location>
        <begin position="1"/>
        <end position="27"/>
    </location>
</feature>
<sequence>MNRLRRDFLCRVAGAAALPLLPHAAQAQPYPSRPVRLVIGFAPGGPMDIVARLLGQWLAERLGQPFVVENRPGAGGNIGTEAVVRAPADGHTLLLCGPVNTINTTLYGDRLGFDFARDIAPVAGVVRVPLVMEVHPSVPTATASEFVAYAKANPGKIEMASAGNGTPQHVAGELFKMMAGVDLLHVPYRGSGPALADLLGGRVQVMFDAMPSSIGHIRAGRLRPLAVTTAARSEALPDVPVLADFVSGYEASSWYGIVAPRGTPAAVVDRLNVEINAGLVDPGLRARLAELGGMAMPGTPAELDGLIAGETMKWAEVIRAANITVE</sequence>